<sequence length="96" mass="10775">MVQMNFPSLGRSTTLYLDGEKQLADIVPIWWASVHYFTERSGNRSFTVTTARGSDSRHWQDSCLTWRIKAEKMLCSLAVFCALGGCAACAGLKRIR</sequence>
<gene>
    <name evidence="1" type="ORF">CLODIP_2_CD05837</name>
</gene>
<proteinExistence type="predicted"/>
<dbReference type="Proteomes" id="UP000494165">
    <property type="component" value="Unassembled WGS sequence"/>
</dbReference>
<evidence type="ECO:0000313" key="2">
    <source>
        <dbReference type="Proteomes" id="UP000494165"/>
    </source>
</evidence>
<dbReference type="AlphaFoldDB" id="A0A8S1E8F1"/>
<dbReference type="EMBL" id="CADEPI010000831">
    <property type="protein sequence ID" value="CAB3388616.1"/>
    <property type="molecule type" value="Genomic_DNA"/>
</dbReference>
<protein>
    <submittedName>
        <fullName evidence="1">Uncharacterized protein</fullName>
    </submittedName>
</protein>
<keyword evidence="2" id="KW-1185">Reference proteome</keyword>
<organism evidence="1 2">
    <name type="scientific">Cloeon dipterum</name>
    <dbReference type="NCBI Taxonomy" id="197152"/>
    <lineage>
        <taxon>Eukaryota</taxon>
        <taxon>Metazoa</taxon>
        <taxon>Ecdysozoa</taxon>
        <taxon>Arthropoda</taxon>
        <taxon>Hexapoda</taxon>
        <taxon>Insecta</taxon>
        <taxon>Pterygota</taxon>
        <taxon>Palaeoptera</taxon>
        <taxon>Ephemeroptera</taxon>
        <taxon>Pisciforma</taxon>
        <taxon>Baetidae</taxon>
        <taxon>Cloeon</taxon>
    </lineage>
</organism>
<reference evidence="1 2" key="1">
    <citation type="submission" date="2020-04" db="EMBL/GenBank/DDBJ databases">
        <authorList>
            <person name="Alioto T."/>
            <person name="Alioto T."/>
            <person name="Gomez Garrido J."/>
        </authorList>
    </citation>
    <scope>NUCLEOTIDE SEQUENCE [LARGE SCALE GENOMIC DNA]</scope>
</reference>
<comment type="caution">
    <text evidence="1">The sequence shown here is derived from an EMBL/GenBank/DDBJ whole genome shotgun (WGS) entry which is preliminary data.</text>
</comment>
<evidence type="ECO:0000313" key="1">
    <source>
        <dbReference type="EMBL" id="CAB3388616.1"/>
    </source>
</evidence>
<accession>A0A8S1E8F1</accession>
<name>A0A8S1E8F1_9INSE</name>